<feature type="region of interest" description="Disordered" evidence="1">
    <location>
        <begin position="1"/>
        <end position="23"/>
    </location>
</feature>
<organism evidence="3 4">
    <name type="scientific">Acetobacter fallax</name>
    <dbReference type="NCBI Taxonomy" id="1737473"/>
    <lineage>
        <taxon>Bacteria</taxon>
        <taxon>Pseudomonadati</taxon>
        <taxon>Pseudomonadota</taxon>
        <taxon>Alphaproteobacteria</taxon>
        <taxon>Acetobacterales</taxon>
        <taxon>Acetobacteraceae</taxon>
        <taxon>Acetobacter</taxon>
    </lineage>
</organism>
<protein>
    <submittedName>
        <fullName evidence="3">Molybdopterin-dependent oxidoreductase</fullName>
    </submittedName>
</protein>
<dbReference type="SUPFAM" id="SSF54665">
    <property type="entry name" value="CO dehydrogenase molybdoprotein N-domain-like"/>
    <property type="match status" value="1"/>
</dbReference>
<dbReference type="PANTHER" id="PTHR11908:SF123">
    <property type="entry name" value="ALDEHYDE OXIDOREDUCTASE MOLYBDENUM-BINDING SUBUNIT PAOC"/>
    <property type="match status" value="1"/>
</dbReference>
<dbReference type="InterPro" id="IPR046867">
    <property type="entry name" value="AldOxase/xan_DH_MoCoBD2"/>
</dbReference>
<dbReference type="SMART" id="SM01008">
    <property type="entry name" value="Ald_Xan_dh_C"/>
    <property type="match status" value="1"/>
</dbReference>
<accession>A0ABX0KHT4</accession>
<dbReference type="Pfam" id="PF01315">
    <property type="entry name" value="Ald_Xan_dh_C"/>
    <property type="match status" value="1"/>
</dbReference>
<dbReference type="InterPro" id="IPR000674">
    <property type="entry name" value="Ald_Oxase/Xan_DH_a/b"/>
</dbReference>
<dbReference type="SUPFAM" id="SSF56003">
    <property type="entry name" value="Molybdenum cofactor-binding domain"/>
    <property type="match status" value="1"/>
</dbReference>
<keyword evidence="4" id="KW-1185">Reference proteome</keyword>
<sequence>MTDTLPKAPLDTPFGPGIDRVEGPLKVTGTAPYANEHTARRIGSPTHPLVGFMVLSTIAKGRLVSLDTTAARTSPGVRLVLTRDNAPPQNDWGPLVARDRFARSQPALHDDRIRFFGQPVALVVADTLETARAAAQTISATYEPETPAVTLDEKTAIIPPTLNGFKPTRTSIGDFRNSYAASAAKLDVTYETPHQSHAQMEPHATTALWDANGEHVTLWTSNQILNSAQKGIASTLQLKPEQVRIVGLYVGGGFGGKLPWFDDALLAAIAARMLKCPVRVAMTRQQMFTATTHRTATRQRIRIGAARDGHLRAIAHDALSHCASFDNFVEDTTTITRGLYGADAITTSALLNKLDLPRSDSMRAPGDAVGMIALECGLDEIAHTLGMDPVALRLANDTQTDPTAKRPFSSRKLAECLRTGATRFNWSARNPTPGQHREGEWLIGTGMASAMRYNLVRPSQAEIILSQTGHLTVRMAMTDPGTGTITILARIASEATGIPPDRITVTIGDTDFPPAAGSGGSFGAESAGSALYNACETLRLRLARTATTENGPLANIPLSTLSFSNASLTNGTKTIPLTQLVPRDGLTTQGSIKPGNEAKDWSQASFGAHFAEVAVSAVTGETRVRRMTGVFACGRILNARTARSQAIGGMIWGISAALFEANPVDPRSGQFTARDLANYHVASHADAPHIDATFLPEDEPVSNPLHIKGIGEVGICGAPAAIGNAIFNATGIRIRNFPITPDKLLPHLPEISL</sequence>
<evidence type="ECO:0000313" key="4">
    <source>
        <dbReference type="Proteomes" id="UP000615326"/>
    </source>
</evidence>
<comment type="caution">
    <text evidence="3">The sequence shown here is derived from an EMBL/GenBank/DDBJ whole genome shotgun (WGS) entry which is preliminary data.</text>
</comment>
<dbReference type="EMBL" id="WOSW01000028">
    <property type="protein sequence ID" value="NHO33467.1"/>
    <property type="molecule type" value="Genomic_DNA"/>
</dbReference>
<dbReference type="InterPro" id="IPR036856">
    <property type="entry name" value="Ald_Oxase/Xan_DH_a/b_sf"/>
</dbReference>
<evidence type="ECO:0000259" key="2">
    <source>
        <dbReference type="SMART" id="SM01008"/>
    </source>
</evidence>
<evidence type="ECO:0000313" key="3">
    <source>
        <dbReference type="EMBL" id="NHO33467.1"/>
    </source>
</evidence>
<gene>
    <name evidence="3" type="ORF">GOB84_13020</name>
</gene>
<evidence type="ECO:0000256" key="1">
    <source>
        <dbReference type="SAM" id="MobiDB-lite"/>
    </source>
</evidence>
<name>A0ABX0KHT4_9PROT</name>
<dbReference type="InterPro" id="IPR037165">
    <property type="entry name" value="AldOxase/xan_DH_Mopterin-bd_sf"/>
</dbReference>
<proteinExistence type="predicted"/>
<feature type="domain" description="Aldehyde oxidase/xanthine dehydrogenase a/b hammerhead" evidence="2">
    <location>
        <begin position="28"/>
        <end position="146"/>
    </location>
</feature>
<dbReference type="Proteomes" id="UP000615326">
    <property type="component" value="Unassembled WGS sequence"/>
</dbReference>
<dbReference type="Gene3D" id="3.30.365.10">
    <property type="entry name" value="Aldehyde oxidase/xanthine dehydrogenase, molybdopterin binding domain"/>
    <property type="match status" value="4"/>
</dbReference>
<dbReference type="PANTHER" id="PTHR11908">
    <property type="entry name" value="XANTHINE DEHYDROGENASE"/>
    <property type="match status" value="1"/>
</dbReference>
<dbReference type="InterPro" id="IPR008274">
    <property type="entry name" value="AldOxase/xan_DH_MoCoBD1"/>
</dbReference>
<dbReference type="Pfam" id="PF02738">
    <property type="entry name" value="MoCoBD_1"/>
    <property type="match status" value="1"/>
</dbReference>
<dbReference type="RefSeq" id="WP_173577986.1">
    <property type="nucleotide sequence ID" value="NZ_WOSW01000028.1"/>
</dbReference>
<dbReference type="InterPro" id="IPR016208">
    <property type="entry name" value="Ald_Oxase/xanthine_DH-like"/>
</dbReference>
<dbReference type="Gene3D" id="3.90.1170.50">
    <property type="entry name" value="Aldehyde oxidase/xanthine dehydrogenase, a/b hammerhead"/>
    <property type="match status" value="1"/>
</dbReference>
<dbReference type="Pfam" id="PF20256">
    <property type="entry name" value="MoCoBD_2"/>
    <property type="match status" value="1"/>
</dbReference>
<reference evidence="3 4" key="1">
    <citation type="journal article" date="2020" name="Int. J. Syst. Evol. Microbiol.">
        <title>Novel acetic acid bacteria from cider fermentations: Acetobacter conturbans sp. nov. and Acetobacter fallax sp. nov.</title>
        <authorList>
            <person name="Sombolestani A.S."/>
            <person name="Cleenwerck I."/>
            <person name="Cnockaert M."/>
            <person name="Borremans W."/>
            <person name="Wieme A.D."/>
            <person name="De Vuyst L."/>
            <person name="Vandamme P."/>
        </authorList>
    </citation>
    <scope>NUCLEOTIDE SEQUENCE [LARGE SCALE GENOMIC DNA]</scope>
    <source>
        <strain evidence="3 4">LMG 1637</strain>
    </source>
</reference>